<dbReference type="GO" id="GO:0046872">
    <property type="term" value="F:metal ion binding"/>
    <property type="evidence" value="ECO:0007669"/>
    <property type="project" value="UniProtKB-KW"/>
</dbReference>
<evidence type="ECO:0000256" key="2">
    <source>
        <dbReference type="ARBA" id="ARBA00022485"/>
    </source>
</evidence>
<protein>
    <submittedName>
        <fullName evidence="7">4Fe-4S dicluster domain-containing protein</fullName>
    </submittedName>
</protein>
<dbReference type="PROSITE" id="PS00198">
    <property type="entry name" value="4FE4S_FER_1"/>
    <property type="match status" value="1"/>
</dbReference>
<dbReference type="Pfam" id="PF13247">
    <property type="entry name" value="Fer4_11"/>
    <property type="match status" value="1"/>
</dbReference>
<keyword evidence="3" id="KW-0479">Metal-binding</keyword>
<comment type="caution">
    <text evidence="7">The sequence shown here is derived from an EMBL/GenBank/DDBJ whole genome shotgun (WGS) entry which is preliminary data.</text>
</comment>
<accession>A0A848C796</accession>
<evidence type="ECO:0000256" key="1">
    <source>
        <dbReference type="ARBA" id="ARBA00004196"/>
    </source>
</evidence>
<dbReference type="PANTHER" id="PTHR43545">
    <property type="entry name" value="FORMATE DEHYDROGENASE, NITRATE-INDUCIBLE, IRON-SULFUR SUBUNIT"/>
    <property type="match status" value="1"/>
</dbReference>
<dbReference type="RefSeq" id="WP_168934507.1">
    <property type="nucleotide sequence ID" value="NZ_CAJKKT010000001.1"/>
</dbReference>
<evidence type="ECO:0000313" key="7">
    <source>
        <dbReference type="EMBL" id="NME51020.1"/>
    </source>
</evidence>
<evidence type="ECO:0000256" key="6">
    <source>
        <dbReference type="ARBA" id="ARBA00023014"/>
    </source>
</evidence>
<name>A0A848C796_9BACT</name>
<gene>
    <name evidence="7" type="ORF">HF854_00420</name>
</gene>
<evidence type="ECO:0000313" key="8">
    <source>
        <dbReference type="Proteomes" id="UP000522333"/>
    </source>
</evidence>
<keyword evidence="5" id="KW-0408">Iron</keyword>
<dbReference type="InterPro" id="IPR054814">
    <property type="entry name" value="HmcB"/>
</dbReference>
<dbReference type="Gene3D" id="3.30.70.20">
    <property type="match status" value="2"/>
</dbReference>
<dbReference type="PROSITE" id="PS51379">
    <property type="entry name" value="4FE4S_FER_2"/>
    <property type="match status" value="2"/>
</dbReference>
<reference evidence="7 8" key="1">
    <citation type="submission" date="2020-04" db="EMBL/GenBank/DDBJ databases">
        <authorList>
            <person name="Hitch T.C.A."/>
            <person name="Wylensek D."/>
            <person name="Clavel T."/>
        </authorList>
    </citation>
    <scope>NUCLEOTIDE SEQUENCE [LARGE SCALE GENOMIC DNA]</scope>
    <source>
        <strain evidence="7 8">PG-251-APC-1</strain>
    </source>
</reference>
<proteinExistence type="predicted"/>
<dbReference type="AlphaFoldDB" id="A0A848C796"/>
<dbReference type="InterPro" id="IPR051555">
    <property type="entry name" value="FDH_Electron_Transfer_Unit"/>
</dbReference>
<dbReference type="InterPro" id="IPR017896">
    <property type="entry name" value="4Fe4S_Fe-S-bd"/>
</dbReference>
<dbReference type="GO" id="GO:0051539">
    <property type="term" value="F:4 iron, 4 sulfur cluster binding"/>
    <property type="evidence" value="ECO:0007669"/>
    <property type="project" value="UniProtKB-KW"/>
</dbReference>
<dbReference type="CDD" id="cd10561">
    <property type="entry name" value="HybA_like"/>
    <property type="match status" value="1"/>
</dbReference>
<dbReference type="GO" id="GO:0030313">
    <property type="term" value="C:cell envelope"/>
    <property type="evidence" value="ECO:0007669"/>
    <property type="project" value="UniProtKB-SubCell"/>
</dbReference>
<comment type="subcellular location">
    <subcellularLocation>
        <location evidence="1">Cell envelope</location>
    </subcellularLocation>
</comment>
<keyword evidence="2" id="KW-0004">4Fe-4S</keyword>
<keyword evidence="6" id="KW-0411">Iron-sulfur</keyword>
<evidence type="ECO:0000256" key="5">
    <source>
        <dbReference type="ARBA" id="ARBA00023004"/>
    </source>
</evidence>
<sequence length="373" mass="40530">MDRRKFLTILGSAGVASALGTAQVAKAGGTHMFPYYEDSYGVLHDTTRCIGCRSCEEACNKVNNLPKPEKPFTDLSVCDKHRRTSADAWTVVNKYEVGGKPVFRKLQCFHCNDPACASACFAKCFQKQPDGSVTYDGSQCVGCRYCMIACPFYVPGFEYDEAWDPLVQKCTFCEPRLKEGKLPGCVEACPMDALTFGRRSDLIKIARKRIAENPGKYVDYIYGEWDAGGTAWMVLAPKPTPSAVKAAGTADAGHTFKELGLDTHLGNRPMGELTYGALGAVPMIIAFWPILFGGAYGMTKRREAMSKAAQEKTVQTAKEDVTAAMDAAVRSIEQNQGPVAADEARKAMIQALKAREAQNGCDGCCGCKHGEDK</sequence>
<organism evidence="7 8">
    <name type="scientific">Desulfovibrio piger</name>
    <dbReference type="NCBI Taxonomy" id="901"/>
    <lineage>
        <taxon>Bacteria</taxon>
        <taxon>Pseudomonadati</taxon>
        <taxon>Thermodesulfobacteriota</taxon>
        <taxon>Desulfovibrionia</taxon>
        <taxon>Desulfovibrionales</taxon>
        <taxon>Desulfovibrionaceae</taxon>
        <taxon>Desulfovibrio</taxon>
    </lineage>
</organism>
<dbReference type="PANTHER" id="PTHR43545:SF4">
    <property type="entry name" value="IRON-SULFUR PROTEIN"/>
    <property type="match status" value="1"/>
</dbReference>
<dbReference type="Proteomes" id="UP000522333">
    <property type="component" value="Unassembled WGS sequence"/>
</dbReference>
<evidence type="ECO:0000256" key="4">
    <source>
        <dbReference type="ARBA" id="ARBA00022737"/>
    </source>
</evidence>
<keyword evidence="4" id="KW-0677">Repeat</keyword>
<dbReference type="InterPro" id="IPR017900">
    <property type="entry name" value="4Fe4S_Fe_S_CS"/>
</dbReference>
<dbReference type="EMBL" id="JABAFY010000001">
    <property type="protein sequence ID" value="NME51020.1"/>
    <property type="molecule type" value="Genomic_DNA"/>
</dbReference>
<dbReference type="NCBIfam" id="NF045715">
    <property type="entry name" value="sulf_resp_HmcB"/>
    <property type="match status" value="1"/>
</dbReference>
<evidence type="ECO:0000256" key="3">
    <source>
        <dbReference type="ARBA" id="ARBA00022723"/>
    </source>
</evidence>
<dbReference type="SUPFAM" id="SSF54862">
    <property type="entry name" value="4Fe-4S ferredoxins"/>
    <property type="match status" value="1"/>
</dbReference>